<keyword evidence="2" id="KW-1185">Reference proteome</keyword>
<dbReference type="KEGG" id="pnd:Pla175_22690"/>
<protein>
    <submittedName>
        <fullName evidence="1">Uncharacterized protein</fullName>
    </submittedName>
</protein>
<organism evidence="1 2">
    <name type="scientific">Pirellulimonas nuda</name>
    <dbReference type="NCBI Taxonomy" id="2528009"/>
    <lineage>
        <taxon>Bacteria</taxon>
        <taxon>Pseudomonadati</taxon>
        <taxon>Planctomycetota</taxon>
        <taxon>Planctomycetia</taxon>
        <taxon>Pirellulales</taxon>
        <taxon>Lacipirellulaceae</taxon>
        <taxon>Pirellulimonas</taxon>
    </lineage>
</organism>
<dbReference type="AlphaFoldDB" id="A0A518DBM2"/>
<dbReference type="EMBL" id="CP036291">
    <property type="protein sequence ID" value="QDU88885.1"/>
    <property type="molecule type" value="Genomic_DNA"/>
</dbReference>
<dbReference type="RefSeq" id="WP_197527430.1">
    <property type="nucleotide sequence ID" value="NZ_CP036291.1"/>
</dbReference>
<dbReference type="Proteomes" id="UP000317429">
    <property type="component" value="Chromosome"/>
</dbReference>
<sequence length="51" mass="5329">MNAKLTILKANESETALLCGDCAPVLVRAAARDSARPELVISKQDNGEGTS</sequence>
<name>A0A518DBM2_9BACT</name>
<reference evidence="1 2" key="1">
    <citation type="submission" date="2019-02" db="EMBL/GenBank/DDBJ databases">
        <title>Deep-cultivation of Planctomycetes and their phenomic and genomic characterization uncovers novel biology.</title>
        <authorList>
            <person name="Wiegand S."/>
            <person name="Jogler M."/>
            <person name="Boedeker C."/>
            <person name="Pinto D."/>
            <person name="Vollmers J."/>
            <person name="Rivas-Marin E."/>
            <person name="Kohn T."/>
            <person name="Peeters S.H."/>
            <person name="Heuer A."/>
            <person name="Rast P."/>
            <person name="Oberbeckmann S."/>
            <person name="Bunk B."/>
            <person name="Jeske O."/>
            <person name="Meyerdierks A."/>
            <person name="Storesund J.E."/>
            <person name="Kallscheuer N."/>
            <person name="Luecker S."/>
            <person name="Lage O.M."/>
            <person name="Pohl T."/>
            <person name="Merkel B.J."/>
            <person name="Hornburger P."/>
            <person name="Mueller R.-W."/>
            <person name="Bruemmer F."/>
            <person name="Labrenz M."/>
            <person name="Spormann A.M."/>
            <person name="Op den Camp H."/>
            <person name="Overmann J."/>
            <person name="Amann R."/>
            <person name="Jetten M.S.M."/>
            <person name="Mascher T."/>
            <person name="Medema M.H."/>
            <person name="Devos D.P."/>
            <person name="Kaster A.-K."/>
            <person name="Ovreas L."/>
            <person name="Rohde M."/>
            <person name="Galperin M.Y."/>
            <person name="Jogler C."/>
        </authorList>
    </citation>
    <scope>NUCLEOTIDE SEQUENCE [LARGE SCALE GENOMIC DNA]</scope>
    <source>
        <strain evidence="1 2">Pla175</strain>
    </source>
</reference>
<evidence type="ECO:0000313" key="2">
    <source>
        <dbReference type="Proteomes" id="UP000317429"/>
    </source>
</evidence>
<gene>
    <name evidence="1" type="ORF">Pla175_22690</name>
</gene>
<proteinExistence type="predicted"/>
<evidence type="ECO:0000313" key="1">
    <source>
        <dbReference type="EMBL" id="QDU88885.1"/>
    </source>
</evidence>
<accession>A0A518DBM2</accession>